<dbReference type="Gramene" id="PUZ60585">
    <property type="protein sequence ID" value="PUZ60585"/>
    <property type="gene ID" value="GQ55_4G150300"/>
</dbReference>
<dbReference type="Proteomes" id="UP000244336">
    <property type="component" value="Chromosome 4"/>
</dbReference>
<proteinExistence type="predicted"/>
<protein>
    <submittedName>
        <fullName evidence="2">Uncharacterized protein</fullName>
    </submittedName>
</protein>
<gene>
    <name evidence="2" type="ORF">GQ55_4G150300</name>
</gene>
<accession>A0A2T7DYE3</accession>
<organism evidence="2 3">
    <name type="scientific">Panicum hallii var. hallii</name>
    <dbReference type="NCBI Taxonomy" id="1504633"/>
    <lineage>
        <taxon>Eukaryota</taxon>
        <taxon>Viridiplantae</taxon>
        <taxon>Streptophyta</taxon>
        <taxon>Embryophyta</taxon>
        <taxon>Tracheophyta</taxon>
        <taxon>Spermatophyta</taxon>
        <taxon>Magnoliopsida</taxon>
        <taxon>Liliopsida</taxon>
        <taxon>Poales</taxon>
        <taxon>Poaceae</taxon>
        <taxon>PACMAD clade</taxon>
        <taxon>Panicoideae</taxon>
        <taxon>Panicodae</taxon>
        <taxon>Paniceae</taxon>
        <taxon>Panicinae</taxon>
        <taxon>Panicum</taxon>
        <taxon>Panicum sect. Panicum</taxon>
    </lineage>
</organism>
<name>A0A2T7DYE3_9POAL</name>
<evidence type="ECO:0000313" key="3">
    <source>
        <dbReference type="Proteomes" id="UP000244336"/>
    </source>
</evidence>
<keyword evidence="3" id="KW-1185">Reference proteome</keyword>
<evidence type="ECO:0000313" key="2">
    <source>
        <dbReference type="EMBL" id="PUZ60585.1"/>
    </source>
</evidence>
<feature type="region of interest" description="Disordered" evidence="1">
    <location>
        <begin position="20"/>
        <end position="88"/>
    </location>
</feature>
<dbReference type="EMBL" id="CM009752">
    <property type="protein sequence ID" value="PUZ60585.1"/>
    <property type="molecule type" value="Genomic_DNA"/>
</dbReference>
<dbReference type="AlphaFoldDB" id="A0A2T7DYE3"/>
<reference evidence="2 3" key="1">
    <citation type="submission" date="2018-04" db="EMBL/GenBank/DDBJ databases">
        <title>WGS assembly of Panicum hallii var. hallii HAL2.</title>
        <authorList>
            <person name="Lovell J."/>
            <person name="Jenkins J."/>
            <person name="Lowry D."/>
            <person name="Mamidi S."/>
            <person name="Sreedasyam A."/>
            <person name="Weng X."/>
            <person name="Barry K."/>
            <person name="Bonette J."/>
            <person name="Campitelli B."/>
            <person name="Daum C."/>
            <person name="Gordon S."/>
            <person name="Gould B."/>
            <person name="Lipzen A."/>
            <person name="MacQueen A."/>
            <person name="Palacio-Mejia J."/>
            <person name="Plott C."/>
            <person name="Shakirov E."/>
            <person name="Shu S."/>
            <person name="Yoshinaga Y."/>
            <person name="Zane M."/>
            <person name="Rokhsar D."/>
            <person name="Grimwood J."/>
            <person name="Schmutz J."/>
            <person name="Juenger T."/>
        </authorList>
    </citation>
    <scope>NUCLEOTIDE SEQUENCE [LARGE SCALE GENOMIC DNA]</scope>
    <source>
        <strain evidence="3">cv. HAL2</strain>
    </source>
</reference>
<evidence type="ECO:0000256" key="1">
    <source>
        <dbReference type="SAM" id="MobiDB-lite"/>
    </source>
</evidence>
<sequence length="192" mass="21360">MACPSFSFCLSRFRLCRSHHPRSRTVRRPPQSGHPFPYLYPRPILEPGDGSSGGRRDQEETAMARAGAGAHRYRSDAPPFPSTSGLASTSAPSFPLLAQMATQHGEGGPFVGAGEGRQRRKEQVLSKIPDVSHTWCRFFFFCNDRLGSINDLPRSSGFSSFWLVLALQFILLDQIREQIERKSPAGWRNAPA</sequence>